<evidence type="ECO:0000256" key="7">
    <source>
        <dbReference type="ARBA" id="ARBA00023180"/>
    </source>
</evidence>
<feature type="transmembrane region" description="Helical" evidence="8">
    <location>
        <begin position="371"/>
        <end position="389"/>
    </location>
</feature>
<feature type="transmembrane region" description="Helical" evidence="8">
    <location>
        <begin position="225"/>
        <end position="243"/>
    </location>
</feature>
<dbReference type="GO" id="GO:0005794">
    <property type="term" value="C:Golgi apparatus"/>
    <property type="evidence" value="ECO:0007669"/>
    <property type="project" value="UniProtKB-ARBA"/>
</dbReference>
<dbReference type="Proteomes" id="UP001161017">
    <property type="component" value="Unassembled WGS sequence"/>
</dbReference>
<evidence type="ECO:0000256" key="5">
    <source>
        <dbReference type="ARBA" id="ARBA00022989"/>
    </source>
</evidence>
<feature type="transmembrane region" description="Helical" evidence="8">
    <location>
        <begin position="263"/>
        <end position="279"/>
    </location>
</feature>
<feature type="transmembrane region" description="Helical" evidence="8">
    <location>
        <begin position="425"/>
        <end position="446"/>
    </location>
</feature>
<dbReference type="Pfam" id="PF07779">
    <property type="entry name" value="Cas1_AcylT"/>
    <property type="match status" value="1"/>
</dbReference>
<protein>
    <recommendedName>
        <fullName evidence="9">Cas1p 10 TM acyl transferase domain-containing protein</fullName>
    </recommendedName>
</protein>
<dbReference type="InterPro" id="IPR012419">
    <property type="entry name" value="Cas1_AcylTrans_dom"/>
</dbReference>
<dbReference type="AlphaFoldDB" id="A0AA43QM04"/>
<evidence type="ECO:0000256" key="1">
    <source>
        <dbReference type="ARBA" id="ARBA00004141"/>
    </source>
</evidence>
<proteinExistence type="inferred from homology"/>
<accession>A0AA43QM04</accession>
<sequence>MRQLFWAMTQKLDAEPAPLETQLAERHSDQAYDKDGVMIRFVWDPFLNSSSLAQQLRLGPSTTPMPPTAILVIGGGLWQARYLQEHALSSFTMAMDNVTENIDGAWDPTHHPLEALQVVAPVQLPRYELLSEERRRTITPQRVEDMNSHLLRLAENRSLPVAWAFSAMLSEQPKAYDESGLHAIGDVADRMVDVLLNVRCNAKSIPAIRFPMNRTCCVRYPTPSWMTQLFLTASSASFVWFVLPARYLKNIAPFLSFMPPRKILTAISVLCIAVSYSYFADRTQLWMKNQKQFDVREFAMFGVLFMTIGLITIRRSKGASLPQKQSCLTEMRDEPFLSRDQTDEWKGWMQLIILAYHYTGASHMLPIYEVVRLLVAAYLFMTGFGHALFFRKKRDYSFRRVASVLCRLNLLSILLPYVMNTNYMAYYFAPLTSFWYLVVFWTMYIGHVRNNSLRFVTGKIFMSAAIVNTMIRTPRVLQNVFYVLEKCFALRWDVDEWRFRLALDSYIVYVGMVCGLVSVRLTQSQDIRGRNAFTELEMFIRRHFWRIRCVATALALVAPLIFIFVVRGAKDKVTYNSHMPYASAFPILSFVILRNSLRPLRNYYSMAFAWVGQVSLETFTLQFHIWLASDTKATLGIGIPSRWGGRGLDFLISSCIFLWMSRKVSLATQTVVAWIIEPDANNDGDDQDAKRVGLSIHRVKSKEDLSYAMRVVDTVKVGAVTSASDAMGWIAKGLRVRMMTLLILLWLLNLVSSMKASIYQEEQLM</sequence>
<evidence type="ECO:0000256" key="3">
    <source>
        <dbReference type="ARBA" id="ARBA00022679"/>
    </source>
</evidence>
<organism evidence="10 11">
    <name type="scientific">Ramalina farinacea</name>
    <dbReference type="NCBI Taxonomy" id="258253"/>
    <lineage>
        <taxon>Eukaryota</taxon>
        <taxon>Fungi</taxon>
        <taxon>Dikarya</taxon>
        <taxon>Ascomycota</taxon>
        <taxon>Pezizomycotina</taxon>
        <taxon>Lecanoromycetes</taxon>
        <taxon>OSLEUM clade</taxon>
        <taxon>Lecanoromycetidae</taxon>
        <taxon>Lecanorales</taxon>
        <taxon>Lecanorineae</taxon>
        <taxon>Ramalinaceae</taxon>
        <taxon>Ramalina</taxon>
    </lineage>
</organism>
<keyword evidence="7" id="KW-0325">Glycoprotein</keyword>
<evidence type="ECO:0000256" key="8">
    <source>
        <dbReference type="SAM" id="Phobius"/>
    </source>
</evidence>
<feature type="transmembrane region" description="Helical" evidence="8">
    <location>
        <begin position="299"/>
        <end position="316"/>
    </location>
</feature>
<reference evidence="10" key="1">
    <citation type="journal article" date="2023" name="Genome Biol. Evol.">
        <title>First Whole Genome Sequence and Flow Cytometry Genome Size Data for the Lichen-Forming Fungus Ramalina farinacea (Ascomycota).</title>
        <authorList>
            <person name="Llewellyn T."/>
            <person name="Mian S."/>
            <person name="Hill R."/>
            <person name="Leitch I.J."/>
            <person name="Gaya E."/>
        </authorList>
    </citation>
    <scope>NUCLEOTIDE SEQUENCE</scope>
    <source>
        <strain evidence="10">LIQ254RAFAR</strain>
    </source>
</reference>
<feature type="transmembrane region" description="Helical" evidence="8">
    <location>
        <begin position="506"/>
        <end position="523"/>
    </location>
</feature>
<evidence type="ECO:0000256" key="2">
    <source>
        <dbReference type="ARBA" id="ARBA00010666"/>
    </source>
</evidence>
<evidence type="ECO:0000313" key="10">
    <source>
        <dbReference type="EMBL" id="MDI1487804.1"/>
    </source>
</evidence>
<name>A0AA43QM04_9LECA</name>
<keyword evidence="4 8" id="KW-0812">Transmembrane</keyword>
<dbReference type="PANTHER" id="PTHR13533:SF1">
    <property type="entry name" value="N-ACETYLNEURAMINATE 9-O-ACETYLTRANSFERASE"/>
    <property type="match status" value="1"/>
</dbReference>
<dbReference type="PANTHER" id="PTHR13533">
    <property type="entry name" value="N-ACETYLNEURAMINATE 9-O-ACETYLTRANSFERASE"/>
    <property type="match status" value="1"/>
</dbReference>
<keyword evidence="6 8" id="KW-0472">Membrane</keyword>
<keyword evidence="11" id="KW-1185">Reference proteome</keyword>
<evidence type="ECO:0000256" key="4">
    <source>
        <dbReference type="ARBA" id="ARBA00022692"/>
    </source>
</evidence>
<dbReference type="GO" id="GO:0005975">
    <property type="term" value="P:carbohydrate metabolic process"/>
    <property type="evidence" value="ECO:0007669"/>
    <property type="project" value="UniProtKB-ARBA"/>
</dbReference>
<feature type="transmembrane region" description="Helical" evidence="8">
    <location>
        <begin position="578"/>
        <end position="597"/>
    </location>
</feature>
<keyword evidence="5 8" id="KW-1133">Transmembrane helix</keyword>
<dbReference type="GO" id="GO:0016740">
    <property type="term" value="F:transferase activity"/>
    <property type="evidence" value="ECO:0007669"/>
    <property type="project" value="UniProtKB-KW"/>
</dbReference>
<comment type="subcellular location">
    <subcellularLocation>
        <location evidence="1">Membrane</location>
        <topology evidence="1">Multi-pass membrane protein</topology>
    </subcellularLocation>
</comment>
<dbReference type="GO" id="GO:0016020">
    <property type="term" value="C:membrane"/>
    <property type="evidence" value="ECO:0007669"/>
    <property type="project" value="UniProtKB-SubCell"/>
</dbReference>
<feature type="domain" description="Cas1p 10 TM acyl transferase" evidence="9">
    <location>
        <begin position="261"/>
        <end position="681"/>
    </location>
</feature>
<gene>
    <name evidence="10" type="ORF">OHK93_007077</name>
</gene>
<feature type="transmembrane region" description="Helical" evidence="8">
    <location>
        <begin position="544"/>
        <end position="566"/>
    </location>
</feature>
<evidence type="ECO:0000259" key="9">
    <source>
        <dbReference type="Pfam" id="PF07779"/>
    </source>
</evidence>
<evidence type="ECO:0000313" key="11">
    <source>
        <dbReference type="Proteomes" id="UP001161017"/>
    </source>
</evidence>
<evidence type="ECO:0000256" key="6">
    <source>
        <dbReference type="ARBA" id="ARBA00023136"/>
    </source>
</evidence>
<keyword evidence="3" id="KW-0808">Transferase</keyword>
<dbReference type="EMBL" id="JAPUFD010000006">
    <property type="protein sequence ID" value="MDI1487804.1"/>
    <property type="molecule type" value="Genomic_DNA"/>
</dbReference>
<comment type="similarity">
    <text evidence="2">Belongs to the PC-esterase family. CASD1 subfamily.</text>
</comment>
<feature type="transmembrane region" description="Helical" evidence="8">
    <location>
        <begin position="739"/>
        <end position="759"/>
    </location>
</feature>
<comment type="caution">
    <text evidence="10">The sequence shown here is derived from an EMBL/GenBank/DDBJ whole genome shotgun (WGS) entry which is preliminary data.</text>
</comment>